<dbReference type="Proteomes" id="UP001497623">
    <property type="component" value="Unassembled WGS sequence"/>
</dbReference>
<accession>A0AAV2SI62</accession>
<feature type="domain" description="Sacsin/Nov" evidence="1">
    <location>
        <begin position="66"/>
        <end position="248"/>
    </location>
</feature>
<evidence type="ECO:0000313" key="2">
    <source>
        <dbReference type="EMBL" id="CAL4194703.1"/>
    </source>
</evidence>
<feature type="non-terminal residue" evidence="2">
    <location>
        <position position="525"/>
    </location>
</feature>
<dbReference type="EMBL" id="CAXKWB010071150">
    <property type="protein sequence ID" value="CAL4194703.1"/>
    <property type="molecule type" value="Genomic_DNA"/>
</dbReference>
<dbReference type="Pfam" id="PF25794">
    <property type="entry name" value="SACS"/>
    <property type="match status" value="1"/>
</dbReference>
<name>A0AAV2SI62_MEGNR</name>
<dbReference type="InterPro" id="IPR036890">
    <property type="entry name" value="HATPase_C_sf"/>
</dbReference>
<dbReference type="PANTHER" id="PTHR46919">
    <property type="entry name" value="ZINC FINGER, C3HC4 TYPE (RING FINGER) FAMILY PROTEIN"/>
    <property type="match status" value="1"/>
</dbReference>
<organism evidence="2 3">
    <name type="scientific">Meganyctiphanes norvegica</name>
    <name type="common">Northern krill</name>
    <name type="synonym">Thysanopoda norvegica</name>
    <dbReference type="NCBI Taxonomy" id="48144"/>
    <lineage>
        <taxon>Eukaryota</taxon>
        <taxon>Metazoa</taxon>
        <taxon>Ecdysozoa</taxon>
        <taxon>Arthropoda</taxon>
        <taxon>Crustacea</taxon>
        <taxon>Multicrustacea</taxon>
        <taxon>Malacostraca</taxon>
        <taxon>Eumalacostraca</taxon>
        <taxon>Eucarida</taxon>
        <taxon>Euphausiacea</taxon>
        <taxon>Euphausiidae</taxon>
        <taxon>Meganyctiphanes</taxon>
    </lineage>
</organism>
<sequence length="525" mass="60083">MQTGRASGGFNKTDINILNVIRNTHNVLEQLLNKNKICLFTQENKSRVFKQDIIRYGEFGFHSGYKTILHHYLSYYLGAGICVYNDGIFSDADWQGVRRLSESVKRSDPTTVGRFGLGFKSVFHITDYVTILSGEKVLFMNPCEPESRMCRIIQLSKLHQHLPKDVCLQVWGKFINQNQLEQGNFSGTIFWFPLRASPSKLSGTVYTHKHVQNLFDSFATEGSMSLIFLRSLEKISLQMITSHKEKSQVPYLVVEMQSSSMLDIRRKRQEFCSQLDSYIRSESPCDKVICCYNITIRTLLNGAESKQQYTILHYLSSKVQSLLTNSDQQDNSQLPLVGIAAPLDNQNKTGQLFCFLPLPLDQENNTALPVFINGYFVLNQNRRHVLWKSADTMNDKDVEWNEYLTEQVLPHAYLELIEQMRSEVAKGNVNVSVLYGVIPNVYNTNGRWQKLAKNIWKGLKTSPIIYSHVKKELLQISQVTVTNSLSVNEEVHKSVIKTLTDLNTPLAALPDRIWTSLHYLVGFIF</sequence>
<proteinExistence type="predicted"/>
<evidence type="ECO:0000259" key="1">
    <source>
        <dbReference type="Pfam" id="PF25794"/>
    </source>
</evidence>
<protein>
    <recommendedName>
        <fullName evidence="1">Sacsin/Nov domain-containing protein</fullName>
    </recommendedName>
</protein>
<dbReference type="PANTHER" id="PTHR46919:SF2">
    <property type="entry name" value="SACSIN"/>
    <property type="match status" value="1"/>
</dbReference>
<dbReference type="SUPFAM" id="SSF55874">
    <property type="entry name" value="ATPase domain of HSP90 chaperone/DNA topoisomerase II/histidine kinase"/>
    <property type="match status" value="1"/>
</dbReference>
<gene>
    <name evidence="2" type="ORF">MNOR_LOCUS36983</name>
</gene>
<dbReference type="InterPro" id="IPR058210">
    <property type="entry name" value="SACS/Nov_dom"/>
</dbReference>
<dbReference type="AlphaFoldDB" id="A0AAV2SI62"/>
<reference evidence="2 3" key="1">
    <citation type="submission" date="2024-05" db="EMBL/GenBank/DDBJ databases">
        <authorList>
            <person name="Wallberg A."/>
        </authorList>
    </citation>
    <scope>NUCLEOTIDE SEQUENCE [LARGE SCALE GENOMIC DNA]</scope>
</reference>
<keyword evidence="3" id="KW-1185">Reference proteome</keyword>
<evidence type="ECO:0000313" key="3">
    <source>
        <dbReference type="Proteomes" id="UP001497623"/>
    </source>
</evidence>
<comment type="caution">
    <text evidence="2">The sequence shown here is derived from an EMBL/GenBank/DDBJ whole genome shotgun (WGS) entry which is preliminary data.</text>
</comment>